<gene>
    <name evidence="4" type="ORF">SAMN06265784_106304</name>
</gene>
<organism evidence="4 5">
    <name type="scientific">Paraburkholderia susongensis</name>
    <dbReference type="NCBI Taxonomy" id="1515439"/>
    <lineage>
        <taxon>Bacteria</taxon>
        <taxon>Pseudomonadati</taxon>
        <taxon>Pseudomonadota</taxon>
        <taxon>Betaproteobacteria</taxon>
        <taxon>Burkholderiales</taxon>
        <taxon>Burkholderiaceae</taxon>
        <taxon>Paraburkholderia</taxon>
    </lineage>
</organism>
<reference evidence="5" key="1">
    <citation type="submission" date="2017-04" db="EMBL/GenBank/DDBJ databases">
        <authorList>
            <person name="Varghese N."/>
            <person name="Submissions S."/>
        </authorList>
    </citation>
    <scope>NUCLEOTIDE SEQUENCE [LARGE SCALE GENOMIC DNA]</scope>
    <source>
        <strain evidence="5">LMG 29540</strain>
    </source>
</reference>
<dbReference type="GO" id="GO:0005829">
    <property type="term" value="C:cytosol"/>
    <property type="evidence" value="ECO:0007669"/>
    <property type="project" value="TreeGrafter"/>
</dbReference>
<dbReference type="PANTHER" id="PTHR10584">
    <property type="entry name" value="SUGAR KINASE"/>
    <property type="match status" value="1"/>
</dbReference>
<keyword evidence="5" id="KW-1185">Reference proteome</keyword>
<dbReference type="STRING" id="1515439.SAMN06265784_106304"/>
<name>A0A1X7LKL9_9BURK</name>
<dbReference type="GO" id="GO:0016301">
    <property type="term" value="F:kinase activity"/>
    <property type="evidence" value="ECO:0007669"/>
    <property type="project" value="UniProtKB-KW"/>
</dbReference>
<dbReference type="OrthoDB" id="9795789at2"/>
<accession>A0A1X7LKL9</accession>
<evidence type="ECO:0000313" key="5">
    <source>
        <dbReference type="Proteomes" id="UP000193228"/>
    </source>
</evidence>
<dbReference type="EMBL" id="FXAT01000006">
    <property type="protein sequence ID" value="SMG54034.1"/>
    <property type="molecule type" value="Genomic_DNA"/>
</dbReference>
<evidence type="ECO:0000313" key="4">
    <source>
        <dbReference type="EMBL" id="SMG54034.1"/>
    </source>
</evidence>
<dbReference type="InterPro" id="IPR029056">
    <property type="entry name" value="Ribokinase-like"/>
</dbReference>
<evidence type="ECO:0000259" key="3">
    <source>
        <dbReference type="Pfam" id="PF00294"/>
    </source>
</evidence>
<dbReference type="Gene3D" id="3.40.1190.20">
    <property type="match status" value="1"/>
</dbReference>
<feature type="domain" description="Carbohydrate kinase PfkB" evidence="3">
    <location>
        <begin position="28"/>
        <end position="296"/>
    </location>
</feature>
<dbReference type="RefSeq" id="WP_085486337.1">
    <property type="nucleotide sequence ID" value="NZ_FXAT01000006.1"/>
</dbReference>
<dbReference type="AlphaFoldDB" id="A0A1X7LKL9"/>
<dbReference type="CDD" id="cd01166">
    <property type="entry name" value="KdgK"/>
    <property type="match status" value="1"/>
</dbReference>
<dbReference type="InterPro" id="IPR011611">
    <property type="entry name" value="PfkB_dom"/>
</dbReference>
<keyword evidence="1" id="KW-0808">Transferase</keyword>
<evidence type="ECO:0000256" key="1">
    <source>
        <dbReference type="ARBA" id="ARBA00022679"/>
    </source>
</evidence>
<dbReference type="SUPFAM" id="SSF53613">
    <property type="entry name" value="Ribokinase-like"/>
    <property type="match status" value="1"/>
</dbReference>
<dbReference type="Proteomes" id="UP000193228">
    <property type="component" value="Unassembled WGS sequence"/>
</dbReference>
<dbReference type="Pfam" id="PF00294">
    <property type="entry name" value="PfkB"/>
    <property type="match status" value="1"/>
</dbReference>
<sequence length="324" mass="33992">MTTFDVSCIGFHVLDVLGRPVTAIPPSGRAAYIEEICMTVAGTAGATSVACAMLGIRTRSVTTVGTDDMGDFLVTKMKGYGVNCDLVSRTSDVQTSATILPVRPNGERPALHVPGSANAFTVRADTLDAALDARIVHVGGTGLMKAFDGEPTVALLRRAKELGRVTTFDLIQATPETIALVEPCLPYLDYFVPSIDEASEMAGTSNVAEVARFFQARGVKNCILTLGAHGVYVAPESGEPFTLPAFDIAVSDTTGCGDSFTAGIIVGLTKGWSLRECARFASAVAAKVAMGLGSQGKLESFDDTLQAMRSLPTRQDAPLTASQF</sequence>
<evidence type="ECO:0000256" key="2">
    <source>
        <dbReference type="ARBA" id="ARBA00022777"/>
    </source>
</evidence>
<keyword evidence="2 4" id="KW-0418">Kinase</keyword>
<dbReference type="PANTHER" id="PTHR10584:SF166">
    <property type="entry name" value="RIBOKINASE"/>
    <property type="match status" value="1"/>
</dbReference>
<protein>
    <submittedName>
        <fullName evidence="4">Sugar or nucleoside kinase, ribokinase family</fullName>
    </submittedName>
</protein>
<proteinExistence type="predicted"/>